<dbReference type="AlphaFoldDB" id="D8LZ11"/>
<evidence type="ECO:0000313" key="2">
    <source>
        <dbReference type="EMBL" id="CBK21050.2"/>
    </source>
</evidence>
<dbReference type="PANTHER" id="PTHR15838:SF1">
    <property type="entry name" value="ZINC FINGER CCHC DOMAIN-CONTAINING PROTEIN 17"/>
    <property type="match status" value="1"/>
</dbReference>
<dbReference type="SUPFAM" id="SSF50249">
    <property type="entry name" value="Nucleic acid-binding proteins"/>
    <property type="match status" value="1"/>
</dbReference>
<feature type="region of interest" description="Disordered" evidence="1">
    <location>
        <begin position="61"/>
        <end position="88"/>
    </location>
</feature>
<feature type="compositionally biased region" description="Basic and acidic residues" evidence="1">
    <location>
        <begin position="65"/>
        <end position="82"/>
    </location>
</feature>
<keyword evidence="3" id="KW-1185">Reference proteome</keyword>
<dbReference type="RefSeq" id="XP_012895098.1">
    <property type="nucleotide sequence ID" value="XM_013039644.1"/>
</dbReference>
<feature type="compositionally biased region" description="Basic residues" evidence="1">
    <location>
        <begin position="30"/>
        <end position="43"/>
    </location>
</feature>
<accession>D8LZ11</accession>
<dbReference type="GeneID" id="24922360"/>
<feature type="compositionally biased region" description="Basic and acidic residues" evidence="1">
    <location>
        <begin position="20"/>
        <end position="29"/>
    </location>
</feature>
<evidence type="ECO:0000313" key="3">
    <source>
        <dbReference type="Proteomes" id="UP000008312"/>
    </source>
</evidence>
<evidence type="ECO:0000256" key="1">
    <source>
        <dbReference type="SAM" id="MobiDB-lite"/>
    </source>
</evidence>
<dbReference type="EMBL" id="FN668640">
    <property type="protein sequence ID" value="CBK21050.2"/>
    <property type="molecule type" value="Genomic_DNA"/>
</dbReference>
<dbReference type="GO" id="GO:0043489">
    <property type="term" value="P:RNA stabilization"/>
    <property type="evidence" value="ECO:0007669"/>
    <property type="project" value="TreeGrafter"/>
</dbReference>
<name>D8LZ11_BLAHO</name>
<dbReference type="InParanoid" id="D8LZ11"/>
<proteinExistence type="predicted"/>
<dbReference type="Proteomes" id="UP000008312">
    <property type="component" value="Unassembled WGS sequence"/>
</dbReference>
<dbReference type="PANTHER" id="PTHR15838">
    <property type="entry name" value="NUCLEOLAR PROTEIN OF 40 KDA"/>
    <property type="match status" value="1"/>
</dbReference>
<protein>
    <submittedName>
        <fullName evidence="2">Uncharacterized protein</fullName>
    </submittedName>
</protein>
<dbReference type="OrthoDB" id="47866at2759"/>
<reference evidence="2" key="1">
    <citation type="submission" date="2010-02" db="EMBL/GenBank/DDBJ databases">
        <title>Sequencing and annotation of the Blastocystis hominis genome.</title>
        <authorList>
            <person name="Wincker P."/>
        </authorList>
    </citation>
    <scope>NUCLEOTIDE SEQUENCE</scope>
    <source>
        <strain evidence="2">Singapore isolate B</strain>
    </source>
</reference>
<dbReference type="GO" id="GO:0003723">
    <property type="term" value="F:RNA binding"/>
    <property type="evidence" value="ECO:0007669"/>
    <property type="project" value="TreeGrafter"/>
</dbReference>
<dbReference type="Gene3D" id="2.40.50.140">
    <property type="entry name" value="Nucleic acid-binding proteins"/>
    <property type="match status" value="1"/>
</dbReference>
<sequence length="245" mass="28175">MGYRGRHYSESSSSSRSRSRSREARDSHSKHSRSRSSHSHRNPLNRDAYVDSLYKFITLDSDSSQDERNEKRDMSKTRRQDSDMDDVGFGDDMDGFAIDLNESGYQSSRANPREKDSLLKKMRIPEINNIHKAVIKSNLAFGSFARIPEYAFDGLIYTSNYIPDHPAPREGQEVWVKVLRVFESENKVKLVMGCGFFDRMSLSMKECNQQTGKDLNPSNNHDEGYFADNQYIQSSSIRKITCSRV</sequence>
<gene>
    <name evidence="2" type="ORF">GSBLH_T00006235001</name>
</gene>
<organism evidence="2">
    <name type="scientific">Blastocystis hominis</name>
    <dbReference type="NCBI Taxonomy" id="12968"/>
    <lineage>
        <taxon>Eukaryota</taxon>
        <taxon>Sar</taxon>
        <taxon>Stramenopiles</taxon>
        <taxon>Bigyra</taxon>
        <taxon>Opalozoa</taxon>
        <taxon>Opalinata</taxon>
        <taxon>Blastocystidae</taxon>
        <taxon>Blastocystis</taxon>
    </lineage>
</organism>
<dbReference type="InterPro" id="IPR012340">
    <property type="entry name" value="NA-bd_OB-fold"/>
</dbReference>
<feature type="region of interest" description="Disordered" evidence="1">
    <location>
        <begin position="1"/>
        <end position="45"/>
    </location>
</feature>